<comment type="caution">
    <text evidence="2">The sequence shown here is derived from an EMBL/GenBank/DDBJ whole genome shotgun (WGS) entry which is preliminary data.</text>
</comment>
<dbReference type="Pfam" id="PF04940">
    <property type="entry name" value="BLUF"/>
    <property type="match status" value="1"/>
</dbReference>
<dbReference type="GO" id="GO:0071949">
    <property type="term" value="F:FAD binding"/>
    <property type="evidence" value="ECO:0007669"/>
    <property type="project" value="InterPro"/>
</dbReference>
<dbReference type="Gene3D" id="3.30.70.100">
    <property type="match status" value="1"/>
</dbReference>
<reference evidence="2 3" key="1">
    <citation type="submission" date="2017-08" db="EMBL/GenBank/DDBJ databases">
        <title>Infants hospitalized years apart are colonized by the same room-sourced microbial strains.</title>
        <authorList>
            <person name="Brooks B."/>
            <person name="Olm M.R."/>
            <person name="Firek B.A."/>
            <person name="Baker R."/>
            <person name="Thomas B.C."/>
            <person name="Morowitz M.J."/>
            <person name="Banfield J.F."/>
        </authorList>
    </citation>
    <scope>NUCLEOTIDE SEQUENCE [LARGE SCALE GENOMIC DNA]</scope>
    <source>
        <strain evidence="2">S2_018_000_R3_119</strain>
    </source>
</reference>
<evidence type="ECO:0000313" key="2">
    <source>
        <dbReference type="EMBL" id="PZO74116.1"/>
    </source>
</evidence>
<organism evidence="2 3">
    <name type="scientific">Sphingomonas taxi</name>
    <dbReference type="NCBI Taxonomy" id="1549858"/>
    <lineage>
        <taxon>Bacteria</taxon>
        <taxon>Pseudomonadati</taxon>
        <taxon>Pseudomonadota</taxon>
        <taxon>Alphaproteobacteria</taxon>
        <taxon>Sphingomonadales</taxon>
        <taxon>Sphingomonadaceae</taxon>
        <taxon>Sphingomonas</taxon>
    </lineage>
</organism>
<dbReference type="SUPFAM" id="SSF54975">
    <property type="entry name" value="Acylphosphatase/BLUF domain-like"/>
    <property type="match status" value="1"/>
</dbReference>
<sequence>MRQILYLSSSTVRGDRGDLATILEQSRHNNAIDGITGLLWSDGVHFLQVFEGPTRSVEATFARILNDDRHHDIVLLHNERIAERQFGGWSMAHRRTDDAADLYDVRMQRLMSRAAAHVRARFLSIMQTGAI</sequence>
<dbReference type="SMART" id="SM01034">
    <property type="entry name" value="BLUF"/>
    <property type="match status" value="1"/>
</dbReference>
<name>A0A2W4YXA0_9SPHN</name>
<dbReference type="GO" id="GO:0009882">
    <property type="term" value="F:blue light photoreceptor activity"/>
    <property type="evidence" value="ECO:0007669"/>
    <property type="project" value="InterPro"/>
</dbReference>
<dbReference type="EMBL" id="QFMX01000006">
    <property type="protein sequence ID" value="PZO74116.1"/>
    <property type="molecule type" value="Genomic_DNA"/>
</dbReference>
<dbReference type="InterPro" id="IPR036046">
    <property type="entry name" value="Acylphosphatase-like_dom_sf"/>
</dbReference>
<dbReference type="PROSITE" id="PS50925">
    <property type="entry name" value="BLUF"/>
    <property type="match status" value="1"/>
</dbReference>
<gene>
    <name evidence="2" type="ORF">DI640_06935</name>
</gene>
<protein>
    <submittedName>
        <fullName evidence="2">Activator of photopigment and puc with BLUF domain protein</fullName>
    </submittedName>
</protein>
<dbReference type="AlphaFoldDB" id="A0A2W4YXA0"/>
<accession>A0A2W4YXA0</accession>
<evidence type="ECO:0000259" key="1">
    <source>
        <dbReference type="PROSITE" id="PS50925"/>
    </source>
</evidence>
<evidence type="ECO:0000313" key="3">
    <source>
        <dbReference type="Proteomes" id="UP000249555"/>
    </source>
</evidence>
<proteinExistence type="predicted"/>
<feature type="domain" description="BLUF" evidence="1">
    <location>
        <begin position="1"/>
        <end position="92"/>
    </location>
</feature>
<dbReference type="Proteomes" id="UP000249555">
    <property type="component" value="Unassembled WGS sequence"/>
</dbReference>
<dbReference type="InterPro" id="IPR007024">
    <property type="entry name" value="BLUF_domain"/>
</dbReference>